<gene>
    <name evidence="15" type="ORF">L798_07979</name>
</gene>
<dbReference type="InParanoid" id="A0A067REZ0"/>
<dbReference type="Proteomes" id="UP000027135">
    <property type="component" value="Unassembled WGS sequence"/>
</dbReference>
<dbReference type="GO" id="GO:0009897">
    <property type="term" value="C:external side of plasma membrane"/>
    <property type="evidence" value="ECO:0007669"/>
    <property type="project" value="TreeGrafter"/>
</dbReference>
<sequence length="695" mass="76355">MFSKAQKIDGRNQGSRFGTAVVALGDLDKDGFADIAVGAPYENGNVGAIYIYSGSTLGLTQTQKIMGQDIDLNLRGFGISIARAADIDMNMYSDVAVGAFQSGHVILFRAHPVVYFQTAIHTDINQLHGNETDFNVSVCLFYKGTDVPNSLNVTREINVDENFQRATIAGATKPYNKTVIVPDTGKCEIFKINLKGTHLDQHIFEPISIRVSQRLIRGGENKTLILVGKNVTKVQDTFKKYIPVLNEKQSTSSVQIDIPFATGCGDDNICISQLQLKSSFSGLVSDTFIIGSKSELELNIGLINSGEPAYMAGVNITIPSPVELARGHMDCQETSLMHALQLNCYFGNPLRTGNPKHVTLHLDMSGVKVGSESLTFNISAYTKSKDKNLHEQQLRLNLTTDADVSIIGKSEEDVYSYFKANEMKFKQIYEVQKVGISPIEVAEVDFSIPVQWYESNSKKITFLELYSPKAYLNGQPLSCSSRIRFHSEDDVQDGDISDDEPKSGIQNQEILATRDVSKMQSEAKGYQPPANRTLFINCSTPNVVCNAVTCTAGPFDSTSQSSAIIIMSMILRISDLGPFMGKKDIIHLTTSGSVTIKKPENLKSTAGNNSVMVSSIFIGNVQKEVVATWIIALAIIAGILLFMFLVIGLMKAGFFERKKKEELKALKVVDAMDEFTIGTIHTDEMEVQELDKEDT</sequence>
<feature type="domain" description="Integrin alpha second immunoglobulin-like" evidence="14">
    <location>
        <begin position="264"/>
        <end position="397"/>
    </location>
</feature>
<keyword evidence="6 13" id="KW-0130">Cell adhesion</keyword>
<dbReference type="GO" id="GO:0033627">
    <property type="term" value="P:cell adhesion mediated by integrin"/>
    <property type="evidence" value="ECO:0007669"/>
    <property type="project" value="TreeGrafter"/>
</dbReference>
<evidence type="ECO:0000313" key="16">
    <source>
        <dbReference type="Proteomes" id="UP000027135"/>
    </source>
</evidence>
<evidence type="ECO:0000256" key="1">
    <source>
        <dbReference type="ARBA" id="ARBA00004479"/>
    </source>
</evidence>
<dbReference type="AlphaFoldDB" id="A0A067REZ0"/>
<dbReference type="SUPFAM" id="SSF69179">
    <property type="entry name" value="Integrin domains"/>
    <property type="match status" value="3"/>
</dbReference>
<comment type="similarity">
    <text evidence="2 13">Belongs to the integrin alpha chain family.</text>
</comment>
<dbReference type="SMART" id="SM00191">
    <property type="entry name" value="Int_alpha"/>
    <property type="match status" value="2"/>
</dbReference>
<keyword evidence="10 13" id="KW-0675">Receptor</keyword>
<dbReference type="GO" id="GO:0005178">
    <property type="term" value="F:integrin binding"/>
    <property type="evidence" value="ECO:0007669"/>
    <property type="project" value="TreeGrafter"/>
</dbReference>
<keyword evidence="4" id="KW-0732">Signal</keyword>
<dbReference type="InterPro" id="IPR032695">
    <property type="entry name" value="Integrin_dom_sf"/>
</dbReference>
<evidence type="ECO:0000256" key="4">
    <source>
        <dbReference type="ARBA" id="ARBA00022729"/>
    </source>
</evidence>
<dbReference type="PANTHER" id="PTHR23220">
    <property type="entry name" value="INTEGRIN ALPHA"/>
    <property type="match status" value="1"/>
</dbReference>
<keyword evidence="11" id="KW-0325">Glycoprotein</keyword>
<feature type="repeat" description="FG-GAP" evidence="12">
    <location>
        <begin position="63"/>
        <end position="125"/>
    </location>
</feature>
<evidence type="ECO:0000256" key="3">
    <source>
        <dbReference type="ARBA" id="ARBA00022692"/>
    </source>
</evidence>
<evidence type="ECO:0000256" key="9">
    <source>
        <dbReference type="ARBA" id="ARBA00023136"/>
    </source>
</evidence>
<evidence type="ECO:0000256" key="10">
    <source>
        <dbReference type="ARBA" id="ARBA00023170"/>
    </source>
</evidence>
<dbReference type="Gene3D" id="2.60.40.1460">
    <property type="entry name" value="Integrin domains. Chain A, domain 2"/>
    <property type="match status" value="1"/>
</dbReference>
<dbReference type="InterPro" id="IPR000413">
    <property type="entry name" value="Integrin_alpha"/>
</dbReference>
<dbReference type="GO" id="GO:0007157">
    <property type="term" value="P:heterophilic cell-cell adhesion via plasma membrane cell adhesion molecules"/>
    <property type="evidence" value="ECO:0007669"/>
    <property type="project" value="UniProtKB-ARBA"/>
</dbReference>
<evidence type="ECO:0000313" key="15">
    <source>
        <dbReference type="EMBL" id="KDR17526.1"/>
    </source>
</evidence>
<dbReference type="InterPro" id="IPR028994">
    <property type="entry name" value="Integrin_alpha_N"/>
</dbReference>
<dbReference type="STRING" id="136037.A0A067REZ0"/>
<dbReference type="InterPro" id="IPR013519">
    <property type="entry name" value="Int_alpha_beta-p"/>
</dbReference>
<dbReference type="Gene3D" id="2.60.40.1530">
    <property type="entry name" value="ntegrin, alpha v. Chain A, domain 4"/>
    <property type="match status" value="1"/>
</dbReference>
<keyword evidence="5" id="KW-0677">Repeat</keyword>
<keyword evidence="8 13" id="KW-0401">Integrin</keyword>
<reference evidence="15 16" key="1">
    <citation type="journal article" date="2014" name="Nat. Commun.">
        <title>Molecular traces of alternative social organization in a termite genome.</title>
        <authorList>
            <person name="Terrapon N."/>
            <person name="Li C."/>
            <person name="Robertson H.M."/>
            <person name="Ji L."/>
            <person name="Meng X."/>
            <person name="Booth W."/>
            <person name="Chen Z."/>
            <person name="Childers C.P."/>
            <person name="Glastad K.M."/>
            <person name="Gokhale K."/>
            <person name="Gowin J."/>
            <person name="Gronenberg W."/>
            <person name="Hermansen R.A."/>
            <person name="Hu H."/>
            <person name="Hunt B.G."/>
            <person name="Huylmans A.K."/>
            <person name="Khalil S.M."/>
            <person name="Mitchell R.D."/>
            <person name="Munoz-Torres M.C."/>
            <person name="Mustard J.A."/>
            <person name="Pan H."/>
            <person name="Reese J.T."/>
            <person name="Scharf M.E."/>
            <person name="Sun F."/>
            <person name="Vogel H."/>
            <person name="Xiao J."/>
            <person name="Yang W."/>
            <person name="Yang Z."/>
            <person name="Yang Z."/>
            <person name="Zhou J."/>
            <person name="Zhu J."/>
            <person name="Brent C.S."/>
            <person name="Elsik C.G."/>
            <person name="Goodisman M.A."/>
            <person name="Liberles D.A."/>
            <person name="Roe R.M."/>
            <person name="Vargo E.L."/>
            <person name="Vilcinskas A."/>
            <person name="Wang J."/>
            <person name="Bornberg-Bauer E."/>
            <person name="Korb J."/>
            <person name="Zhang G."/>
            <person name="Liebig J."/>
        </authorList>
    </citation>
    <scope>NUCLEOTIDE SEQUENCE [LARGE SCALE GENOMIC DNA]</scope>
    <source>
        <tissue evidence="15">Whole organism</tissue>
    </source>
</reference>
<evidence type="ECO:0000256" key="6">
    <source>
        <dbReference type="ARBA" id="ARBA00022889"/>
    </source>
</evidence>
<dbReference type="InterPro" id="IPR013517">
    <property type="entry name" value="FG-GAP"/>
</dbReference>
<dbReference type="GO" id="GO:0008305">
    <property type="term" value="C:integrin complex"/>
    <property type="evidence" value="ECO:0007669"/>
    <property type="project" value="InterPro"/>
</dbReference>
<dbReference type="Gene3D" id="2.130.10.130">
    <property type="entry name" value="Integrin alpha, N-terminal"/>
    <property type="match status" value="1"/>
</dbReference>
<dbReference type="Pfam" id="PF20805">
    <property type="entry name" value="Integrin_A_Ig_2"/>
    <property type="match status" value="1"/>
</dbReference>
<dbReference type="PROSITE" id="PS51470">
    <property type="entry name" value="FG_GAP"/>
    <property type="match status" value="2"/>
</dbReference>
<keyword evidence="16" id="KW-1185">Reference proteome</keyword>
<dbReference type="Gene3D" id="2.60.40.1510">
    <property type="entry name" value="ntegrin, alpha v. Chain A, domain 3"/>
    <property type="match status" value="1"/>
</dbReference>
<evidence type="ECO:0000256" key="11">
    <source>
        <dbReference type="ARBA" id="ARBA00023180"/>
    </source>
</evidence>
<protein>
    <submittedName>
        <fullName evidence="15">Integrin alpha-PS5</fullName>
    </submittedName>
</protein>
<dbReference type="GO" id="GO:0007229">
    <property type="term" value="P:integrin-mediated signaling pathway"/>
    <property type="evidence" value="ECO:0007669"/>
    <property type="project" value="UniProtKB-KW"/>
</dbReference>
<dbReference type="Pfam" id="PF01839">
    <property type="entry name" value="FG-GAP"/>
    <property type="match status" value="1"/>
</dbReference>
<evidence type="ECO:0000256" key="8">
    <source>
        <dbReference type="ARBA" id="ARBA00023037"/>
    </source>
</evidence>
<evidence type="ECO:0000256" key="12">
    <source>
        <dbReference type="PROSITE-ProRule" id="PRU00803"/>
    </source>
</evidence>
<dbReference type="Gene3D" id="1.20.5.930">
    <property type="entry name" value="Bicelle-embedded integrin alpha(iib) transmembrane segment"/>
    <property type="match status" value="1"/>
</dbReference>
<dbReference type="eggNOG" id="KOG3637">
    <property type="taxonomic scope" value="Eukaryota"/>
</dbReference>
<name>A0A067REZ0_ZOONE</name>
<evidence type="ECO:0000256" key="7">
    <source>
        <dbReference type="ARBA" id="ARBA00022989"/>
    </source>
</evidence>
<evidence type="ECO:0000256" key="5">
    <source>
        <dbReference type="ARBA" id="ARBA00022737"/>
    </source>
</evidence>
<organism evidence="15 16">
    <name type="scientific">Zootermopsis nevadensis</name>
    <name type="common">Dampwood termite</name>
    <dbReference type="NCBI Taxonomy" id="136037"/>
    <lineage>
        <taxon>Eukaryota</taxon>
        <taxon>Metazoa</taxon>
        <taxon>Ecdysozoa</taxon>
        <taxon>Arthropoda</taxon>
        <taxon>Hexapoda</taxon>
        <taxon>Insecta</taxon>
        <taxon>Pterygota</taxon>
        <taxon>Neoptera</taxon>
        <taxon>Polyneoptera</taxon>
        <taxon>Dictyoptera</taxon>
        <taxon>Blattodea</taxon>
        <taxon>Blattoidea</taxon>
        <taxon>Termitoidae</taxon>
        <taxon>Termopsidae</taxon>
        <taxon>Zootermopsis</taxon>
    </lineage>
</organism>
<dbReference type="GO" id="GO:0007160">
    <property type="term" value="P:cell-matrix adhesion"/>
    <property type="evidence" value="ECO:0007669"/>
    <property type="project" value="TreeGrafter"/>
</dbReference>
<accession>A0A067REZ0</accession>
<keyword evidence="7 13" id="KW-1133">Transmembrane helix</keyword>
<feature type="transmembrane region" description="Helical" evidence="13">
    <location>
        <begin position="626"/>
        <end position="650"/>
    </location>
</feature>
<dbReference type="SUPFAM" id="SSF69318">
    <property type="entry name" value="Integrin alpha N-terminal domain"/>
    <property type="match status" value="1"/>
</dbReference>
<comment type="subcellular location">
    <subcellularLocation>
        <location evidence="1 13">Membrane</location>
        <topology evidence="1 13">Single-pass type I membrane protein</topology>
    </subcellularLocation>
</comment>
<proteinExistence type="inferred from homology"/>
<evidence type="ECO:0000259" key="14">
    <source>
        <dbReference type="Pfam" id="PF20805"/>
    </source>
</evidence>
<keyword evidence="9 13" id="KW-0472">Membrane</keyword>
<feature type="repeat" description="FG-GAP" evidence="12">
    <location>
        <begin position="3"/>
        <end position="61"/>
    </location>
</feature>
<evidence type="ECO:0000256" key="2">
    <source>
        <dbReference type="ARBA" id="ARBA00008054"/>
    </source>
</evidence>
<dbReference type="PRINTS" id="PR01185">
    <property type="entry name" value="INTEGRINA"/>
</dbReference>
<dbReference type="InterPro" id="IPR048285">
    <property type="entry name" value="Integrin_alpha_Ig-like_2"/>
</dbReference>
<dbReference type="PANTHER" id="PTHR23220:SF83">
    <property type="entry name" value="INTEGRIN ALPHA-PS3-RELATED"/>
    <property type="match status" value="1"/>
</dbReference>
<dbReference type="EMBL" id="KK852730">
    <property type="protein sequence ID" value="KDR17526.1"/>
    <property type="molecule type" value="Genomic_DNA"/>
</dbReference>
<evidence type="ECO:0000256" key="13">
    <source>
        <dbReference type="RuleBase" id="RU003762"/>
    </source>
</evidence>
<keyword evidence="3 13" id="KW-0812">Transmembrane</keyword>
<dbReference type="OMA" id="ANTISCY"/>